<keyword evidence="3" id="KW-0031">Aminopeptidase</keyword>
<dbReference type="GO" id="GO:0006508">
    <property type="term" value="P:proteolysis"/>
    <property type="evidence" value="ECO:0007669"/>
    <property type="project" value="TreeGrafter"/>
</dbReference>
<evidence type="ECO:0000259" key="2">
    <source>
        <dbReference type="Pfam" id="PF17900"/>
    </source>
</evidence>
<dbReference type="GO" id="GO:0008270">
    <property type="term" value="F:zinc ion binding"/>
    <property type="evidence" value="ECO:0007669"/>
    <property type="project" value="TreeGrafter"/>
</dbReference>
<reference evidence="3 4" key="1">
    <citation type="journal article" date="2019" name="Commun. Biol.">
        <title>The bagworm genome reveals a unique fibroin gene that provides high tensile strength.</title>
        <authorList>
            <person name="Kono N."/>
            <person name="Nakamura H."/>
            <person name="Ohtoshi R."/>
            <person name="Tomita M."/>
            <person name="Numata K."/>
            <person name="Arakawa K."/>
        </authorList>
    </citation>
    <scope>NUCLEOTIDE SEQUENCE [LARGE SCALE GENOMIC DNA]</scope>
</reference>
<dbReference type="AlphaFoldDB" id="A0A4C1Z111"/>
<dbReference type="PANTHER" id="PTHR11533:SF299">
    <property type="entry name" value="AMINOPEPTIDASE"/>
    <property type="match status" value="1"/>
</dbReference>
<gene>
    <name evidence="3" type="primary">ERAP2</name>
    <name evidence="3" type="ORF">EVAR_48982_1</name>
</gene>
<feature type="non-terminal residue" evidence="3">
    <location>
        <position position="1"/>
    </location>
</feature>
<dbReference type="GO" id="GO:0070006">
    <property type="term" value="F:metalloaminopeptidase activity"/>
    <property type="evidence" value="ECO:0007669"/>
    <property type="project" value="TreeGrafter"/>
</dbReference>
<organism evidence="3 4">
    <name type="scientific">Eumeta variegata</name>
    <name type="common">Bagworm moth</name>
    <name type="synonym">Eumeta japonica</name>
    <dbReference type="NCBI Taxonomy" id="151549"/>
    <lineage>
        <taxon>Eukaryota</taxon>
        <taxon>Metazoa</taxon>
        <taxon>Ecdysozoa</taxon>
        <taxon>Arthropoda</taxon>
        <taxon>Hexapoda</taxon>
        <taxon>Insecta</taxon>
        <taxon>Pterygota</taxon>
        <taxon>Neoptera</taxon>
        <taxon>Endopterygota</taxon>
        <taxon>Lepidoptera</taxon>
        <taxon>Glossata</taxon>
        <taxon>Ditrysia</taxon>
        <taxon>Tineoidea</taxon>
        <taxon>Psychidae</taxon>
        <taxon>Oiketicinae</taxon>
        <taxon>Eumeta</taxon>
    </lineage>
</organism>
<dbReference type="InterPro" id="IPR050344">
    <property type="entry name" value="Peptidase_M1_aminopeptidases"/>
</dbReference>
<keyword evidence="1" id="KW-0472">Membrane</keyword>
<accession>A0A4C1Z111</accession>
<dbReference type="GO" id="GO:0005615">
    <property type="term" value="C:extracellular space"/>
    <property type="evidence" value="ECO:0007669"/>
    <property type="project" value="TreeGrafter"/>
</dbReference>
<dbReference type="Pfam" id="PF17900">
    <property type="entry name" value="Peptidase_M1_N"/>
    <property type="match status" value="1"/>
</dbReference>
<name>A0A4C1Z111_EUMVA</name>
<dbReference type="EMBL" id="BGZK01001488">
    <property type="protein sequence ID" value="GBP80902.1"/>
    <property type="molecule type" value="Genomic_DNA"/>
</dbReference>
<dbReference type="STRING" id="151549.A0A4C1Z111"/>
<dbReference type="OrthoDB" id="6750768at2759"/>
<keyword evidence="1" id="KW-0812">Transmembrane</keyword>
<evidence type="ECO:0000313" key="3">
    <source>
        <dbReference type="EMBL" id="GBP80902.1"/>
    </source>
</evidence>
<dbReference type="InterPro" id="IPR045357">
    <property type="entry name" value="Aminopeptidase_N-like_N"/>
</dbReference>
<protein>
    <submittedName>
        <fullName evidence="3">Endoplasmic reticulum aminopeptidase 2</fullName>
    </submittedName>
</protein>
<dbReference type="Proteomes" id="UP000299102">
    <property type="component" value="Unassembled WGS sequence"/>
</dbReference>
<dbReference type="GO" id="GO:0016020">
    <property type="term" value="C:membrane"/>
    <property type="evidence" value="ECO:0007669"/>
    <property type="project" value="TreeGrafter"/>
</dbReference>
<proteinExistence type="predicted"/>
<dbReference type="InterPro" id="IPR042097">
    <property type="entry name" value="Aminopeptidase_N-like_N_sf"/>
</dbReference>
<keyword evidence="4" id="KW-1185">Reference proteome</keyword>
<dbReference type="GO" id="GO:0043171">
    <property type="term" value="P:peptide catabolic process"/>
    <property type="evidence" value="ECO:0007669"/>
    <property type="project" value="TreeGrafter"/>
</dbReference>
<feature type="domain" description="Aminopeptidase N-like N-terminal" evidence="2">
    <location>
        <begin position="452"/>
        <end position="537"/>
    </location>
</feature>
<dbReference type="GO" id="GO:0005737">
    <property type="term" value="C:cytoplasm"/>
    <property type="evidence" value="ECO:0007669"/>
    <property type="project" value="TreeGrafter"/>
</dbReference>
<sequence>ETAPRASTCADIKGQRRPFVLPSPEKPPLHVQNFHSGVVSGKNTVVSEWAASRNNDVNGAQGEALVTAVLRRLLCILTWLRVDNLLAWPEIVFSCSAGAWRREMDGIPMEPVGKYRPDRNGSAKAAAWRNMVDQDLDDVAFLADSEKRGARLREAPVAVCSQRRALCLAALVLGAMFATALLVVYATPQPVPIRLQLQSFNLAYITDIISLCCEDCPCLEEASLVPGHPPPEEDAATSNANKCGARQTFPSLQRPTSYINSKRKCEAYWIRKGGVEGICFRIGPRDLLNEGGGEVSIDFKVDKETSFVVLNARDMNITERALFKAGGGALGPKIARTLEYPPADQTYIEFKWSRLNGNIKYSVIKRLYLRTYVRASGGARRRRCRRPPTASRLKGPRKQKSLLLKRGLVKRFAYKLLKRGLAKRFAYKLLKRGLANLMSPTSTSGVAPPLDKLRRKYNYTLSLRFMTKLDRSDKQRGFFLAGSHRHRCAVSRFWLTHARSAFPCLDEPHFRATFRLTIVRDRFHVSLTNMPIVATEEAGFYLGHRLVVCGRSLFYSDASADGVAERSLVPCSRSRARLRRNATIGHAISCVQLAFIDL</sequence>
<evidence type="ECO:0000256" key="1">
    <source>
        <dbReference type="SAM" id="Phobius"/>
    </source>
</evidence>
<keyword evidence="3" id="KW-0378">Hydrolase</keyword>
<dbReference type="SUPFAM" id="SSF63737">
    <property type="entry name" value="Leukotriene A4 hydrolase N-terminal domain"/>
    <property type="match status" value="1"/>
</dbReference>
<dbReference type="PANTHER" id="PTHR11533">
    <property type="entry name" value="PROTEASE M1 ZINC METALLOPROTEASE"/>
    <property type="match status" value="1"/>
</dbReference>
<dbReference type="GO" id="GO:0042277">
    <property type="term" value="F:peptide binding"/>
    <property type="evidence" value="ECO:0007669"/>
    <property type="project" value="TreeGrafter"/>
</dbReference>
<evidence type="ECO:0000313" key="4">
    <source>
        <dbReference type="Proteomes" id="UP000299102"/>
    </source>
</evidence>
<keyword evidence="1" id="KW-1133">Transmembrane helix</keyword>
<comment type="caution">
    <text evidence="3">The sequence shown here is derived from an EMBL/GenBank/DDBJ whole genome shotgun (WGS) entry which is preliminary data.</text>
</comment>
<feature type="transmembrane region" description="Helical" evidence="1">
    <location>
        <begin position="165"/>
        <end position="186"/>
    </location>
</feature>
<keyword evidence="3" id="KW-0645">Protease</keyword>
<dbReference type="Gene3D" id="2.60.40.1730">
    <property type="entry name" value="tricorn interacting facor f3 domain"/>
    <property type="match status" value="2"/>
</dbReference>